<name>W9Z385_9EURO</name>
<feature type="domain" description="Carboxylesterase type B" evidence="4">
    <location>
        <begin position="30"/>
        <end position="419"/>
    </location>
</feature>
<dbReference type="EMBL" id="AMWN01000001">
    <property type="protein sequence ID" value="EXJ96405.1"/>
    <property type="molecule type" value="Genomic_DNA"/>
</dbReference>
<comment type="similarity">
    <text evidence="1 3">Belongs to the type-B carboxylesterase/lipase family.</text>
</comment>
<dbReference type="RefSeq" id="XP_007720634.1">
    <property type="nucleotide sequence ID" value="XM_007722444.1"/>
</dbReference>
<dbReference type="eggNOG" id="KOG4389">
    <property type="taxonomic scope" value="Eukaryota"/>
</dbReference>
<reference evidence="5 6" key="1">
    <citation type="submission" date="2013-03" db="EMBL/GenBank/DDBJ databases">
        <title>The Genome Sequence of Capronia coronata CBS 617.96.</title>
        <authorList>
            <consortium name="The Broad Institute Genomics Platform"/>
            <person name="Cuomo C."/>
            <person name="de Hoog S."/>
            <person name="Gorbushina A."/>
            <person name="Walker B."/>
            <person name="Young S.K."/>
            <person name="Zeng Q."/>
            <person name="Gargeya S."/>
            <person name="Fitzgerald M."/>
            <person name="Haas B."/>
            <person name="Abouelleil A."/>
            <person name="Allen A.W."/>
            <person name="Alvarado L."/>
            <person name="Arachchi H.M."/>
            <person name="Berlin A.M."/>
            <person name="Chapman S.B."/>
            <person name="Gainer-Dewar J."/>
            <person name="Goldberg J."/>
            <person name="Griggs A."/>
            <person name="Gujja S."/>
            <person name="Hansen M."/>
            <person name="Howarth C."/>
            <person name="Imamovic A."/>
            <person name="Ireland A."/>
            <person name="Larimer J."/>
            <person name="McCowan C."/>
            <person name="Murphy C."/>
            <person name="Pearson M."/>
            <person name="Poon T.W."/>
            <person name="Priest M."/>
            <person name="Roberts A."/>
            <person name="Saif S."/>
            <person name="Shea T."/>
            <person name="Sisk P."/>
            <person name="Sykes S."/>
            <person name="Wortman J."/>
            <person name="Nusbaum C."/>
            <person name="Birren B."/>
        </authorList>
    </citation>
    <scope>NUCLEOTIDE SEQUENCE [LARGE SCALE GENOMIC DNA]</scope>
    <source>
        <strain evidence="5 6">CBS 617.96</strain>
    </source>
</reference>
<dbReference type="Proteomes" id="UP000019484">
    <property type="component" value="Unassembled WGS sequence"/>
</dbReference>
<dbReference type="Gene3D" id="3.40.50.1820">
    <property type="entry name" value="alpha/beta hydrolase"/>
    <property type="match status" value="1"/>
</dbReference>
<dbReference type="GeneID" id="19156433"/>
<organism evidence="5 6">
    <name type="scientific">Capronia coronata CBS 617.96</name>
    <dbReference type="NCBI Taxonomy" id="1182541"/>
    <lineage>
        <taxon>Eukaryota</taxon>
        <taxon>Fungi</taxon>
        <taxon>Dikarya</taxon>
        <taxon>Ascomycota</taxon>
        <taxon>Pezizomycotina</taxon>
        <taxon>Eurotiomycetes</taxon>
        <taxon>Chaetothyriomycetidae</taxon>
        <taxon>Chaetothyriales</taxon>
        <taxon>Herpotrichiellaceae</taxon>
        <taxon>Capronia</taxon>
    </lineage>
</organism>
<dbReference type="AlphaFoldDB" id="W9Z385"/>
<protein>
    <recommendedName>
        <fullName evidence="3">Carboxylic ester hydrolase</fullName>
        <ecNumber evidence="3">3.1.1.-</ecNumber>
    </recommendedName>
</protein>
<evidence type="ECO:0000313" key="5">
    <source>
        <dbReference type="EMBL" id="EXJ96405.1"/>
    </source>
</evidence>
<dbReference type="SUPFAM" id="SSF53474">
    <property type="entry name" value="alpha/beta-Hydrolases"/>
    <property type="match status" value="1"/>
</dbReference>
<dbReference type="HOGENOM" id="CLU_006586_10_6_1"/>
<dbReference type="InterPro" id="IPR019826">
    <property type="entry name" value="Carboxylesterase_B_AS"/>
</dbReference>
<gene>
    <name evidence="5" type="ORF">A1O1_01531</name>
</gene>
<dbReference type="GO" id="GO:0016787">
    <property type="term" value="F:hydrolase activity"/>
    <property type="evidence" value="ECO:0007669"/>
    <property type="project" value="UniProtKB-KW"/>
</dbReference>
<dbReference type="InterPro" id="IPR029058">
    <property type="entry name" value="AB_hydrolase_fold"/>
</dbReference>
<dbReference type="STRING" id="1182541.W9Z385"/>
<accession>W9Z385</accession>
<evidence type="ECO:0000256" key="2">
    <source>
        <dbReference type="ARBA" id="ARBA00022801"/>
    </source>
</evidence>
<dbReference type="PROSITE" id="PS00122">
    <property type="entry name" value="CARBOXYLESTERASE_B_1"/>
    <property type="match status" value="1"/>
</dbReference>
<comment type="caution">
    <text evidence="5">The sequence shown here is derived from an EMBL/GenBank/DDBJ whole genome shotgun (WGS) entry which is preliminary data.</text>
</comment>
<dbReference type="Pfam" id="PF00135">
    <property type="entry name" value="COesterase"/>
    <property type="match status" value="1"/>
</dbReference>
<keyword evidence="2 3" id="KW-0378">Hydrolase</keyword>
<evidence type="ECO:0000256" key="3">
    <source>
        <dbReference type="RuleBase" id="RU361235"/>
    </source>
</evidence>
<keyword evidence="6" id="KW-1185">Reference proteome</keyword>
<evidence type="ECO:0000313" key="6">
    <source>
        <dbReference type="Proteomes" id="UP000019484"/>
    </source>
</evidence>
<evidence type="ECO:0000259" key="4">
    <source>
        <dbReference type="Pfam" id="PF00135"/>
    </source>
</evidence>
<dbReference type="PANTHER" id="PTHR11559">
    <property type="entry name" value="CARBOXYLESTERASE"/>
    <property type="match status" value="1"/>
</dbReference>
<dbReference type="OrthoDB" id="408631at2759"/>
<dbReference type="InterPro" id="IPR002018">
    <property type="entry name" value="CarbesteraseB"/>
</dbReference>
<dbReference type="EC" id="3.1.1.-" evidence="3"/>
<sequence length="446" mass="48776">MNIKDYQWHFGFMVCGWSGSISTEHSLSSGGGFVAGSSRDPQYNLSYIVENSVAIGKPIIGVSINYRLSAFGFLASNEIAGEGATNLGLKDQRLAMHWVQENIAAFGGDPTKVTIWGESAGSQAVGFHLAAYGGRDDKIFRGAIMESGNPVYWISLYTPDYFQDTYDTIVGSAGCNTSLDTLQCLREVSTDTLNTIINTTTPALIAGANWTVYAPVMDGDFLQKYTSLQLQEGQFVHVPILSGANSDEGSVFSPYGINTTEEFYDALTSFQNFPAVPPFFADQILEAYPNDPTFDALQNLGDAQAPAYPYGDQFRRVATYYGDGLIIAGRRQACQTWAAAGNPDVGVKHGQEIPFAFLNLNVTGDAPETVRLAQFMDGSWISFVHDLNPNVWRNVWKGDEAFWPEYSVDGSVIVLDTNVTVHTEPDIWREAAINLINDNSAGIFNR</sequence>
<proteinExistence type="inferred from homology"/>
<evidence type="ECO:0000256" key="1">
    <source>
        <dbReference type="ARBA" id="ARBA00005964"/>
    </source>
</evidence>
<dbReference type="InterPro" id="IPR050309">
    <property type="entry name" value="Type-B_Carboxylest/Lipase"/>
</dbReference>